<sequence>MHFLRSGRTSKKNPNHQRMVQSMRQQAMSGCKMETVQLQSHSGQSAMCFPCCKVIQPPPGIK</sequence>
<organism evidence="2">
    <name type="scientific">Lotus japonicus</name>
    <name type="common">Lotus corniculatus var. japonicus</name>
    <dbReference type="NCBI Taxonomy" id="34305"/>
    <lineage>
        <taxon>Eukaryota</taxon>
        <taxon>Viridiplantae</taxon>
        <taxon>Streptophyta</taxon>
        <taxon>Embryophyta</taxon>
        <taxon>Tracheophyta</taxon>
        <taxon>Spermatophyta</taxon>
        <taxon>Magnoliopsida</taxon>
        <taxon>eudicotyledons</taxon>
        <taxon>Gunneridae</taxon>
        <taxon>Pentapetalae</taxon>
        <taxon>rosids</taxon>
        <taxon>fabids</taxon>
        <taxon>Fabales</taxon>
        <taxon>Fabaceae</taxon>
        <taxon>Papilionoideae</taxon>
        <taxon>50 kb inversion clade</taxon>
        <taxon>NPAAA clade</taxon>
        <taxon>Hologalegina</taxon>
        <taxon>robinioid clade</taxon>
        <taxon>Loteae</taxon>
        <taxon>Lotus</taxon>
    </lineage>
</organism>
<evidence type="ECO:0000256" key="1">
    <source>
        <dbReference type="SAM" id="MobiDB-lite"/>
    </source>
</evidence>
<protein>
    <submittedName>
        <fullName evidence="2">Uncharacterized protein</fullName>
    </submittedName>
</protein>
<name>I3T8G1_LOTJA</name>
<feature type="compositionally biased region" description="Polar residues" evidence="1">
    <location>
        <begin position="16"/>
        <end position="26"/>
    </location>
</feature>
<reference evidence="2" key="1">
    <citation type="submission" date="2012-05" db="EMBL/GenBank/DDBJ databases">
        <authorList>
            <person name="Krishnakumar V."/>
            <person name="Cheung F."/>
            <person name="Xiao Y."/>
            <person name="Chan A."/>
            <person name="Moskal W.A."/>
            <person name="Town C.D."/>
        </authorList>
    </citation>
    <scope>NUCLEOTIDE SEQUENCE</scope>
</reference>
<feature type="region of interest" description="Disordered" evidence="1">
    <location>
        <begin position="1"/>
        <end position="26"/>
    </location>
</feature>
<accession>I3T8G1</accession>
<proteinExistence type="evidence at transcript level"/>
<evidence type="ECO:0000313" key="2">
    <source>
        <dbReference type="EMBL" id="AFK48803.1"/>
    </source>
</evidence>
<dbReference type="AlphaFoldDB" id="I3T8G1"/>
<dbReference type="EMBL" id="BT149009">
    <property type="protein sequence ID" value="AFK48803.1"/>
    <property type="molecule type" value="mRNA"/>
</dbReference>